<protein>
    <submittedName>
        <fullName evidence="1">Uncharacterized protein</fullName>
    </submittedName>
</protein>
<sequence length="569" mass="62022">MLRSEWENWLTDENLRCEQVGMALRETFSKTGGSKADPIKAQLAQKVLSGGDDDEREENLHIQRRRALVITITVCPKRYICKETIGMPSGREALKALGPVDWESFSREDPKTLMTDIFRDARDLISSIPASSKVESQIPSRAQDAIGTDIPPALTQAAECSNEARELRKEWKEVRINPRENPLDLSIYKLAAKDGRGAWFARRSVHEGLSFRKWKIGMEREFPESLKVQGRPGDGKIRGLGADKCVANQTVDGCGRIQVYQLSAQFPGPTSPRDFVTLCLSSDTAMTESALDGVGESRFFMLVSKPCVHPECPERQGFIRGYYESVEFIREIKVDKPLHKTRPLGGDASEGPAPSTTDGSNNPGEGADMPTPKDDGTEGGLEGDSIIEWTMITRSDPGGSVPRFIIEKKTPEGIANDAHKFVQWISSENFVKLLNRGPEVTVAELDTTHSESPSFNTSHASSDSIPRPLDGAYIKQIPGTTEQDNPESPGPGGVYGMISGALGMMASAAASRLLGAPGDDGDDSEISSPNLSDDVSSIHTFHSFDATGDVSPGEKPNPHPRALRTTIRS</sequence>
<accession>A0ACC2J074</accession>
<dbReference type="EMBL" id="JAPUUL010004008">
    <property type="protein sequence ID" value="KAJ8120732.1"/>
    <property type="molecule type" value="Genomic_DNA"/>
</dbReference>
<name>A0ACC2J074_9PEZI</name>
<comment type="caution">
    <text evidence="1">The sequence shown here is derived from an EMBL/GenBank/DDBJ whole genome shotgun (WGS) entry which is preliminary data.</text>
</comment>
<reference evidence="1" key="1">
    <citation type="submission" date="2022-12" db="EMBL/GenBank/DDBJ databases">
        <title>Genome Sequence of Lasiodiplodia mahajangana.</title>
        <authorList>
            <person name="Buettner E."/>
        </authorList>
    </citation>
    <scope>NUCLEOTIDE SEQUENCE</scope>
    <source>
        <strain evidence="1">VT137</strain>
    </source>
</reference>
<evidence type="ECO:0000313" key="1">
    <source>
        <dbReference type="EMBL" id="KAJ8120732.1"/>
    </source>
</evidence>
<proteinExistence type="predicted"/>
<dbReference type="Proteomes" id="UP001153332">
    <property type="component" value="Unassembled WGS sequence"/>
</dbReference>
<organism evidence="1 2">
    <name type="scientific">Lasiodiplodia mahajangana</name>
    <dbReference type="NCBI Taxonomy" id="1108764"/>
    <lineage>
        <taxon>Eukaryota</taxon>
        <taxon>Fungi</taxon>
        <taxon>Dikarya</taxon>
        <taxon>Ascomycota</taxon>
        <taxon>Pezizomycotina</taxon>
        <taxon>Dothideomycetes</taxon>
        <taxon>Dothideomycetes incertae sedis</taxon>
        <taxon>Botryosphaeriales</taxon>
        <taxon>Botryosphaeriaceae</taxon>
        <taxon>Lasiodiplodia</taxon>
    </lineage>
</organism>
<keyword evidence="2" id="KW-1185">Reference proteome</keyword>
<evidence type="ECO:0000313" key="2">
    <source>
        <dbReference type="Proteomes" id="UP001153332"/>
    </source>
</evidence>
<gene>
    <name evidence="1" type="ORF">O1611_g10290</name>
</gene>